<dbReference type="PANTHER" id="PTHR43976:SF16">
    <property type="entry name" value="SHORT-CHAIN DEHYDROGENASE_REDUCTASE FAMILY PROTEIN"/>
    <property type="match status" value="1"/>
</dbReference>
<keyword evidence="2" id="KW-0560">Oxidoreductase</keyword>
<evidence type="ECO:0000313" key="7">
    <source>
        <dbReference type="Proteomes" id="UP000472839"/>
    </source>
</evidence>
<dbReference type="Proteomes" id="UP000472839">
    <property type="component" value="Unassembled WGS sequence"/>
</dbReference>
<dbReference type="SUPFAM" id="SSF51735">
    <property type="entry name" value="NAD(P)-binding Rossmann-fold domains"/>
    <property type="match status" value="1"/>
</dbReference>
<proteinExistence type="inferred from homology"/>
<dbReference type="InterPro" id="IPR051911">
    <property type="entry name" value="SDR_oxidoreductase"/>
</dbReference>
<dbReference type="EMBL" id="WFKJ01000013">
    <property type="protein sequence ID" value="KAB7891709.1"/>
    <property type="molecule type" value="Genomic_DNA"/>
</dbReference>
<name>A0A6L4WRC7_9BACT</name>
<evidence type="ECO:0000313" key="4">
    <source>
        <dbReference type="EMBL" id="KAB7888094.1"/>
    </source>
</evidence>
<evidence type="ECO:0000313" key="5">
    <source>
        <dbReference type="EMBL" id="KAB7891709.1"/>
    </source>
</evidence>
<reference evidence="6 7" key="1">
    <citation type="submission" date="2019-10" db="EMBL/GenBank/DDBJ databases">
        <title>Poseidonibacter ostreae sp. nov., isolated from the gut of the Ostrea denselamellosa.</title>
        <authorList>
            <person name="Choi A."/>
        </authorList>
    </citation>
    <scope>NUCLEOTIDE SEQUENCE [LARGE SCALE GENOMIC DNA]</scope>
    <source>
        <strain evidence="4 7">SJOD-M-33</strain>
        <strain evidence="5 6">SJOD-M-5</strain>
    </source>
</reference>
<dbReference type="GO" id="GO:0016491">
    <property type="term" value="F:oxidoreductase activity"/>
    <property type="evidence" value="ECO:0007669"/>
    <property type="project" value="UniProtKB-KW"/>
</dbReference>
<dbReference type="CDD" id="cd05374">
    <property type="entry name" value="17beta-HSD-like_SDR_c"/>
    <property type="match status" value="1"/>
</dbReference>
<dbReference type="InterPro" id="IPR020904">
    <property type="entry name" value="Sc_DH/Rdtase_CS"/>
</dbReference>
<accession>A0A6L4WRC7</accession>
<dbReference type="RefSeq" id="WP_152189286.1">
    <property type="nucleotide sequence ID" value="NZ_WFKI01000055.1"/>
</dbReference>
<keyword evidence="6" id="KW-1185">Reference proteome</keyword>
<dbReference type="PRINTS" id="PR00081">
    <property type="entry name" value="GDHRDH"/>
</dbReference>
<dbReference type="Proteomes" id="UP000461010">
    <property type="component" value="Unassembled WGS sequence"/>
</dbReference>
<dbReference type="Pfam" id="PF00106">
    <property type="entry name" value="adh_short"/>
    <property type="match status" value="1"/>
</dbReference>
<evidence type="ECO:0000256" key="1">
    <source>
        <dbReference type="ARBA" id="ARBA00006484"/>
    </source>
</evidence>
<evidence type="ECO:0000256" key="3">
    <source>
        <dbReference type="RuleBase" id="RU000363"/>
    </source>
</evidence>
<dbReference type="Gene3D" id="3.40.50.720">
    <property type="entry name" value="NAD(P)-binding Rossmann-like Domain"/>
    <property type="match status" value="1"/>
</dbReference>
<dbReference type="PANTHER" id="PTHR43976">
    <property type="entry name" value="SHORT CHAIN DEHYDROGENASE"/>
    <property type="match status" value="1"/>
</dbReference>
<organism evidence="4 7">
    <name type="scientific">Poseidonibacter ostreae</name>
    <dbReference type="NCBI Taxonomy" id="2654171"/>
    <lineage>
        <taxon>Bacteria</taxon>
        <taxon>Pseudomonadati</taxon>
        <taxon>Campylobacterota</taxon>
        <taxon>Epsilonproteobacteria</taxon>
        <taxon>Campylobacterales</taxon>
        <taxon>Arcobacteraceae</taxon>
        <taxon>Poseidonibacter</taxon>
    </lineage>
</organism>
<gene>
    <name evidence="5" type="ORF">GBG18_05890</name>
    <name evidence="4" type="ORF">GBG19_09660</name>
</gene>
<dbReference type="PROSITE" id="PS00061">
    <property type="entry name" value="ADH_SHORT"/>
    <property type="match status" value="1"/>
</dbReference>
<comment type="similarity">
    <text evidence="1 3">Belongs to the short-chain dehydrogenases/reductases (SDR) family.</text>
</comment>
<protein>
    <submittedName>
        <fullName evidence="4">SDR family NAD(P)-dependent oxidoreductase</fullName>
    </submittedName>
</protein>
<dbReference type="InterPro" id="IPR002347">
    <property type="entry name" value="SDR_fam"/>
</dbReference>
<evidence type="ECO:0000313" key="6">
    <source>
        <dbReference type="Proteomes" id="UP000461010"/>
    </source>
</evidence>
<dbReference type="InterPro" id="IPR036291">
    <property type="entry name" value="NAD(P)-bd_dom_sf"/>
</dbReference>
<evidence type="ECO:0000256" key="2">
    <source>
        <dbReference type="ARBA" id="ARBA00023002"/>
    </source>
</evidence>
<dbReference type="EMBL" id="WFKK01000027">
    <property type="protein sequence ID" value="KAB7888094.1"/>
    <property type="molecule type" value="Genomic_DNA"/>
</dbReference>
<dbReference type="PRINTS" id="PR00080">
    <property type="entry name" value="SDRFAMILY"/>
</dbReference>
<dbReference type="AlphaFoldDB" id="A0A6L4WRC7"/>
<comment type="caution">
    <text evidence="4">The sequence shown here is derived from an EMBL/GenBank/DDBJ whole genome shotgun (WGS) entry which is preliminary data.</text>
</comment>
<sequence>MNSKKVVLISGASAGMGRETAIFLEKNGFIVYAGSRTPEKLNDIKNTNLIPINLDITKQSNIKTAIEQIKKEHTSVDILINNAGYGLVSTIEDFNEDEMFNQFNINVFGLLRLTKEIIPLMRKQNSGIIINISSFLGKIGLPLLTLYNSSKYAVEGVTDSLRYELAPFNIRVHSIMPGFFNTQFAKENLVTNLNTFDEHSPYKKMVSNLAPMIVEQINKGNDPKEVALMILEIIENKNFKARATIGEKAKKFLPMKKELSDEDFERRVKEYYQIDNLG</sequence>